<keyword evidence="10" id="KW-1185">Reference proteome</keyword>
<comment type="caution">
    <text evidence="9">The sequence shown here is derived from an EMBL/GenBank/DDBJ whole genome shotgun (WGS) entry which is preliminary data.</text>
</comment>
<feature type="domain" description="Protein kinase" evidence="8">
    <location>
        <begin position="22"/>
        <end position="285"/>
    </location>
</feature>
<accession>A0ABT5BGS2</accession>
<gene>
    <name evidence="9" type="ORF">POL58_36505</name>
</gene>
<keyword evidence="1" id="KW-0808">Transferase</keyword>
<dbReference type="CDD" id="cd14014">
    <property type="entry name" value="STKc_PknB_like"/>
    <property type="match status" value="1"/>
</dbReference>
<dbReference type="InterPro" id="IPR008271">
    <property type="entry name" value="Ser/Thr_kinase_AS"/>
</dbReference>
<organism evidence="9 10">
    <name type="scientific">Nannocystis radixulma</name>
    <dbReference type="NCBI Taxonomy" id="2995305"/>
    <lineage>
        <taxon>Bacteria</taxon>
        <taxon>Pseudomonadati</taxon>
        <taxon>Myxococcota</taxon>
        <taxon>Polyangia</taxon>
        <taxon>Nannocystales</taxon>
        <taxon>Nannocystaceae</taxon>
        <taxon>Nannocystis</taxon>
    </lineage>
</organism>
<keyword evidence="7" id="KW-0812">Transmembrane</keyword>
<reference evidence="9 10" key="1">
    <citation type="submission" date="2022-11" db="EMBL/GenBank/DDBJ databases">
        <title>Minimal conservation of predation-associated metabolite biosynthetic gene clusters underscores biosynthetic potential of Myxococcota including descriptions for ten novel species: Archangium lansinium sp. nov., Myxococcus landrumus sp. nov., Nannocystis bai.</title>
        <authorList>
            <person name="Ahearne A."/>
            <person name="Stevens C."/>
            <person name="Dowd S."/>
        </authorList>
    </citation>
    <scope>NUCLEOTIDE SEQUENCE [LARGE SCALE GENOMIC DNA]</scope>
    <source>
        <strain evidence="9 10">NCELM</strain>
    </source>
</reference>
<proteinExistence type="predicted"/>
<dbReference type="PROSITE" id="PS50011">
    <property type="entry name" value="PROTEIN_KINASE_DOM"/>
    <property type="match status" value="1"/>
</dbReference>
<name>A0ABT5BGS2_9BACT</name>
<dbReference type="EMBL" id="JAQNDN010000022">
    <property type="protein sequence ID" value="MDC0673303.1"/>
    <property type="molecule type" value="Genomic_DNA"/>
</dbReference>
<dbReference type="SMART" id="SM00220">
    <property type="entry name" value="S_TKc"/>
    <property type="match status" value="1"/>
</dbReference>
<keyword evidence="3 9" id="KW-0418">Kinase</keyword>
<feature type="transmembrane region" description="Helical" evidence="7">
    <location>
        <begin position="346"/>
        <end position="366"/>
    </location>
</feature>
<evidence type="ECO:0000256" key="6">
    <source>
        <dbReference type="SAM" id="MobiDB-lite"/>
    </source>
</evidence>
<evidence type="ECO:0000256" key="4">
    <source>
        <dbReference type="ARBA" id="ARBA00022840"/>
    </source>
</evidence>
<keyword evidence="2 5" id="KW-0547">Nucleotide-binding</keyword>
<evidence type="ECO:0000313" key="9">
    <source>
        <dbReference type="EMBL" id="MDC0673303.1"/>
    </source>
</evidence>
<dbReference type="PROSITE" id="PS00107">
    <property type="entry name" value="PROTEIN_KINASE_ATP"/>
    <property type="match status" value="1"/>
</dbReference>
<dbReference type="InterPro" id="IPR011009">
    <property type="entry name" value="Kinase-like_dom_sf"/>
</dbReference>
<dbReference type="Pfam" id="PF00069">
    <property type="entry name" value="Pkinase"/>
    <property type="match status" value="1"/>
</dbReference>
<dbReference type="Proteomes" id="UP001217838">
    <property type="component" value="Unassembled WGS sequence"/>
</dbReference>
<evidence type="ECO:0000256" key="3">
    <source>
        <dbReference type="ARBA" id="ARBA00022777"/>
    </source>
</evidence>
<evidence type="ECO:0000256" key="1">
    <source>
        <dbReference type="ARBA" id="ARBA00022679"/>
    </source>
</evidence>
<evidence type="ECO:0000313" key="10">
    <source>
        <dbReference type="Proteomes" id="UP001217838"/>
    </source>
</evidence>
<evidence type="ECO:0000256" key="2">
    <source>
        <dbReference type="ARBA" id="ARBA00022741"/>
    </source>
</evidence>
<evidence type="ECO:0000256" key="7">
    <source>
        <dbReference type="SAM" id="Phobius"/>
    </source>
</evidence>
<dbReference type="Gene3D" id="3.30.200.20">
    <property type="entry name" value="Phosphorylase Kinase, domain 1"/>
    <property type="match status" value="1"/>
</dbReference>
<protein>
    <submittedName>
        <fullName evidence="9">Protein kinase</fullName>
    </submittedName>
</protein>
<dbReference type="PANTHER" id="PTHR43289">
    <property type="entry name" value="MITOGEN-ACTIVATED PROTEIN KINASE KINASE KINASE 20-RELATED"/>
    <property type="match status" value="1"/>
</dbReference>
<dbReference type="GO" id="GO:0016301">
    <property type="term" value="F:kinase activity"/>
    <property type="evidence" value="ECO:0007669"/>
    <property type="project" value="UniProtKB-KW"/>
</dbReference>
<sequence length="651" mass="71354">MTAAGTTRDLSALVGTVLDGTYRLDQLIGEGGMGAVFRGRHVIMMRDVAIKVLHPDFNRDPELVRRFDREAQSAARLDHPNCIHVSAYGTTEDGMRYLVMQLLEGVELADLLTEPTAPKRVVEWSIQILRGLEHAHSQGVIHRDLKPQNVFLTRDQHGNQLLKLVDFGIAKLVGSDAGDPLTRAGMVFGTPQYMSPEQALGIEIDPRADLYAVGILMFQMLTGRLPFNHEDAIALIRMQVSTETPQLPDNVPQELAAIVYRLLAKQREQRFPDARTVRAALERYRSNMSHKGRGDTSDPLLDIHTVGAVADTANRPLPEALRPRQIDFVESVLDTDRWTRRTWFKALIVGCVVLALVSVGLIYLLFFGGGEQPATTTDPPPAEARTDAPSKAVEPAVDTGGPGPSAMSPTPGPSEQELAALDDLIKQGKLDEAQAQIDALLERYPGHAQLVWRDARQLGKRPTMHEAAVRRYGEVLKKSPGLERDLGFIDEVDALLRKRPYTDAAIALAVDLGAAGVPILVHYINDAKPWATWAQRRQIRDALPADAAAQIDLVLNRRRDLEQVVDAPDPCVALLAVLQPVKDEPLADYIPALKAAQVPAPPAGAAATPVCDQAAALLATVRTDYARRFPEAFAPAKPVKKKPVKKKKRGR</sequence>
<dbReference type="PANTHER" id="PTHR43289:SF6">
    <property type="entry name" value="SERINE_THREONINE-PROTEIN KINASE NEKL-3"/>
    <property type="match status" value="1"/>
</dbReference>
<evidence type="ECO:0000259" key="8">
    <source>
        <dbReference type="PROSITE" id="PS50011"/>
    </source>
</evidence>
<dbReference type="Gene3D" id="1.10.510.10">
    <property type="entry name" value="Transferase(Phosphotransferase) domain 1"/>
    <property type="match status" value="1"/>
</dbReference>
<feature type="region of interest" description="Disordered" evidence="6">
    <location>
        <begin position="373"/>
        <end position="415"/>
    </location>
</feature>
<keyword evidence="7" id="KW-0472">Membrane</keyword>
<dbReference type="PROSITE" id="PS00108">
    <property type="entry name" value="PROTEIN_KINASE_ST"/>
    <property type="match status" value="1"/>
</dbReference>
<feature type="binding site" evidence="5">
    <location>
        <position position="51"/>
    </location>
    <ligand>
        <name>ATP</name>
        <dbReference type="ChEBI" id="CHEBI:30616"/>
    </ligand>
</feature>
<keyword evidence="7" id="KW-1133">Transmembrane helix</keyword>
<evidence type="ECO:0000256" key="5">
    <source>
        <dbReference type="PROSITE-ProRule" id="PRU10141"/>
    </source>
</evidence>
<dbReference type="InterPro" id="IPR000719">
    <property type="entry name" value="Prot_kinase_dom"/>
</dbReference>
<dbReference type="InterPro" id="IPR017441">
    <property type="entry name" value="Protein_kinase_ATP_BS"/>
</dbReference>
<dbReference type="RefSeq" id="WP_272006109.1">
    <property type="nucleotide sequence ID" value="NZ_JAQNDN010000022.1"/>
</dbReference>
<keyword evidence="4 5" id="KW-0067">ATP-binding</keyword>
<dbReference type="SUPFAM" id="SSF56112">
    <property type="entry name" value="Protein kinase-like (PK-like)"/>
    <property type="match status" value="1"/>
</dbReference>